<dbReference type="InterPro" id="IPR049043">
    <property type="entry name" value="WHD_RIOX1"/>
</dbReference>
<dbReference type="Proteomes" id="UP001372834">
    <property type="component" value="Unassembled WGS sequence"/>
</dbReference>
<dbReference type="PROSITE" id="PS51184">
    <property type="entry name" value="JMJC"/>
    <property type="match status" value="1"/>
</dbReference>
<dbReference type="GO" id="GO:0005506">
    <property type="term" value="F:iron ion binding"/>
    <property type="evidence" value="ECO:0007669"/>
    <property type="project" value="UniProtKB-UniRule"/>
</dbReference>
<proteinExistence type="inferred from homology"/>
<comment type="cofactor">
    <cofactor evidence="14">
        <name>Fe(2+)</name>
        <dbReference type="ChEBI" id="CHEBI:29033"/>
    </cofactor>
    <text evidence="14">Binds 1 Fe(2+) ion per subunit.</text>
</comment>
<evidence type="ECO:0000256" key="7">
    <source>
        <dbReference type="ARBA" id="ARBA00023002"/>
    </source>
</evidence>
<keyword evidence="4 14" id="KW-0479">Metal-binding</keyword>
<keyword evidence="3" id="KW-0678">Repressor</keyword>
<evidence type="ECO:0000259" key="16">
    <source>
        <dbReference type="PROSITE" id="PS51184"/>
    </source>
</evidence>
<dbReference type="Pfam" id="PF08007">
    <property type="entry name" value="JmjC_2"/>
    <property type="match status" value="1"/>
</dbReference>
<comment type="catalytic activity">
    <reaction evidence="13 14">
        <text>N(6),N(6)-dimethyl-L-lysyl(36)-[histone H3] + 2 2-oxoglutarate + 2 O2 = L-lysyl(36)-[histone H3] + 2 formaldehyde + 2 succinate + 2 CO2</text>
        <dbReference type="Rhea" id="RHEA:42032"/>
        <dbReference type="Rhea" id="RHEA-COMP:9785"/>
        <dbReference type="Rhea" id="RHEA-COMP:9787"/>
        <dbReference type="ChEBI" id="CHEBI:15379"/>
        <dbReference type="ChEBI" id="CHEBI:16526"/>
        <dbReference type="ChEBI" id="CHEBI:16810"/>
        <dbReference type="ChEBI" id="CHEBI:16842"/>
        <dbReference type="ChEBI" id="CHEBI:29969"/>
        <dbReference type="ChEBI" id="CHEBI:30031"/>
        <dbReference type="ChEBI" id="CHEBI:61976"/>
        <dbReference type="EC" id="1.14.11.27"/>
    </reaction>
</comment>
<feature type="compositionally biased region" description="Low complexity" evidence="15">
    <location>
        <begin position="54"/>
        <end position="65"/>
    </location>
</feature>
<dbReference type="EC" id="1.14.11.27" evidence="14"/>
<keyword evidence="10 14" id="KW-0804">Transcription</keyword>
<feature type="domain" description="JmjC" evidence="16">
    <location>
        <begin position="231"/>
        <end position="376"/>
    </location>
</feature>
<accession>A0AAN8RVI0</accession>
<evidence type="ECO:0000256" key="14">
    <source>
        <dbReference type="RuleBase" id="RU366061"/>
    </source>
</evidence>
<evidence type="ECO:0000313" key="18">
    <source>
        <dbReference type="Proteomes" id="UP001372834"/>
    </source>
</evidence>
<dbReference type="FunFam" id="1.10.10.1500:FF:000001">
    <property type="entry name" value="ribosomal oxygenase 1 isoform X1"/>
    <property type="match status" value="1"/>
</dbReference>
<feature type="compositionally biased region" description="Basic and acidic residues" evidence="15">
    <location>
        <begin position="23"/>
        <end position="32"/>
    </location>
</feature>
<dbReference type="PANTHER" id="PTHR13096">
    <property type="entry name" value="MINA53 MYC INDUCED NUCLEAR ANTIGEN"/>
    <property type="match status" value="1"/>
</dbReference>
<evidence type="ECO:0000256" key="13">
    <source>
        <dbReference type="ARBA" id="ARBA00047915"/>
    </source>
</evidence>
<evidence type="ECO:0000256" key="1">
    <source>
        <dbReference type="ARBA" id="ARBA00004123"/>
    </source>
</evidence>
<dbReference type="GO" id="GO:0032453">
    <property type="term" value="F:histone H3K4 demethylase activity"/>
    <property type="evidence" value="ECO:0007669"/>
    <property type="project" value="TreeGrafter"/>
</dbReference>
<evidence type="ECO:0000256" key="5">
    <source>
        <dbReference type="ARBA" id="ARBA00022853"/>
    </source>
</evidence>
<dbReference type="EMBL" id="JAWJWE010000037">
    <property type="protein sequence ID" value="KAK6626261.1"/>
    <property type="molecule type" value="Genomic_DNA"/>
</dbReference>
<keyword evidence="9 14" id="KW-0805">Transcription regulation</keyword>
<feature type="region of interest" description="Disordered" evidence="15">
    <location>
        <begin position="51"/>
        <end position="116"/>
    </location>
</feature>
<organism evidence="17 18">
    <name type="scientific">Polyplax serrata</name>
    <name type="common">Common mouse louse</name>
    <dbReference type="NCBI Taxonomy" id="468196"/>
    <lineage>
        <taxon>Eukaryota</taxon>
        <taxon>Metazoa</taxon>
        <taxon>Ecdysozoa</taxon>
        <taxon>Arthropoda</taxon>
        <taxon>Hexapoda</taxon>
        <taxon>Insecta</taxon>
        <taxon>Pterygota</taxon>
        <taxon>Neoptera</taxon>
        <taxon>Paraneoptera</taxon>
        <taxon>Psocodea</taxon>
        <taxon>Troctomorpha</taxon>
        <taxon>Phthiraptera</taxon>
        <taxon>Anoplura</taxon>
        <taxon>Polyplacidae</taxon>
        <taxon>Polyplax</taxon>
    </lineage>
</organism>
<comment type="similarity">
    <text evidence="2">Belongs to the ROX family. NO66 subfamily.</text>
</comment>
<keyword evidence="8 14" id="KW-0408">Iron</keyword>
<keyword evidence="5" id="KW-0156">Chromatin regulator</keyword>
<evidence type="ECO:0000256" key="8">
    <source>
        <dbReference type="ARBA" id="ARBA00023004"/>
    </source>
</evidence>
<name>A0AAN8RVI0_POLSC</name>
<evidence type="ECO:0000256" key="6">
    <source>
        <dbReference type="ARBA" id="ARBA00022964"/>
    </source>
</evidence>
<protein>
    <recommendedName>
        <fullName evidence="14">Bifunctional lysine-specific demethylase and histidyl-hydroxylase</fullName>
        <ecNumber evidence="14">1.14.11.27</ecNumber>
    </recommendedName>
</protein>
<dbReference type="Gene3D" id="3.90.930.40">
    <property type="match status" value="1"/>
</dbReference>
<keyword evidence="11 14" id="KW-0539">Nucleus</keyword>
<evidence type="ECO:0000313" key="17">
    <source>
        <dbReference type="EMBL" id="KAK6626261.1"/>
    </source>
</evidence>
<evidence type="ECO:0000256" key="2">
    <source>
        <dbReference type="ARBA" id="ARBA00010309"/>
    </source>
</evidence>
<comment type="function">
    <text evidence="12">Oxygenase that can act as both a histone lysine demethylase and a ribosomal histidine hydroxylase. Specifically demethylates 'Lys-4' (H3K4me) and 'Lys-36' (H3K36me) of histone H3, thereby playing a central role in histone code.</text>
</comment>
<evidence type="ECO:0000256" key="10">
    <source>
        <dbReference type="ARBA" id="ARBA00023163"/>
    </source>
</evidence>
<reference evidence="17 18" key="1">
    <citation type="submission" date="2023-10" db="EMBL/GenBank/DDBJ databases">
        <title>Genomes of two closely related lineages of the louse Polyplax serrata with different host specificities.</title>
        <authorList>
            <person name="Martinu J."/>
            <person name="Tarabai H."/>
            <person name="Stefka J."/>
            <person name="Hypsa V."/>
        </authorList>
    </citation>
    <scope>NUCLEOTIDE SEQUENCE [LARGE SCALE GENOMIC DNA]</scope>
    <source>
        <strain evidence="17">HR10_N</strain>
    </source>
</reference>
<dbReference type="PANTHER" id="PTHR13096:SF8">
    <property type="entry name" value="RIBOSOMAL OXYGENASE 1"/>
    <property type="match status" value="1"/>
</dbReference>
<evidence type="ECO:0000256" key="4">
    <source>
        <dbReference type="ARBA" id="ARBA00022723"/>
    </source>
</evidence>
<dbReference type="AlphaFoldDB" id="A0AAN8RVI0"/>
<dbReference type="GO" id="GO:0045471">
    <property type="term" value="P:response to ethanol"/>
    <property type="evidence" value="ECO:0007669"/>
    <property type="project" value="UniProtKB-ARBA"/>
</dbReference>
<dbReference type="Pfam" id="PF21233">
    <property type="entry name" value="WHD_RIOX1"/>
    <property type="match status" value="1"/>
</dbReference>
<dbReference type="GO" id="GO:0140680">
    <property type="term" value="F:histone H3K36me/H3K36me2 demethylase activity"/>
    <property type="evidence" value="ECO:0007669"/>
    <property type="project" value="UniProtKB-EC"/>
</dbReference>
<sequence length="593" mass="68358">MSHDSTTSAFQANMEKNKKKYELKHEKKVQERSKGEIPIIFDYKKKSKAAMSSNGNLNGTLQNGTNKRDNLSTSDSINRNRKRKNKLLEGDTRGTHAVNEFNDQPDTEKFKKTKKKAENTNNIDQIIGTSIHRDSVKIGEDVFAWMISPVEVRAFFSDCWESKPLHISKNKKDFFQSMCSLSDFKKAVMDNDMYFGKNIDVTSYVNSERLTHNKEGKATLPILWDYFESGCSIRLLNPQRFIPNIKLLMVTLQEFFHCFVGSNIYLTPPGTQGFAPHYDDIEAFVLQLDGEKQWKIYKPRAPEDVLPRYSSSNLSQDEIGEPEMEVTLKPGDVLYFPRGMIHQASCPPHTHSLHVTLSCYQRNTWGDLFEKMLPVAIERAITEDVEFRKGLPLGYMNHFGLAFSDQATPARRQLIEKFNELGRRLIKFCPLDAAVDQMAVDFVHSALPPSLTNEEKLHGADRNMFEDGKSLLDVLKAHPNGNLSVRLIRLTSVRLVSEEEQVFLYYTTDNSLVYRENDVVRTKVPRKWIAALEHLIHSYPDYVTVKTLPVMKQNEKSGKWMQVVRFVYFLWQRGLILFDRPYETILKSLDVEN</sequence>
<dbReference type="Gene3D" id="1.10.10.1500">
    <property type="entry name" value="JmjC domain-containing ribosomal oxygenase (ROX), dimer domain"/>
    <property type="match status" value="1"/>
</dbReference>
<gene>
    <name evidence="17" type="ORF">RUM43_006568</name>
</gene>
<dbReference type="Gene3D" id="2.60.120.650">
    <property type="entry name" value="Cupin"/>
    <property type="match status" value="1"/>
</dbReference>
<evidence type="ECO:0000256" key="3">
    <source>
        <dbReference type="ARBA" id="ARBA00022491"/>
    </source>
</evidence>
<evidence type="ECO:0000256" key="11">
    <source>
        <dbReference type="ARBA" id="ARBA00023242"/>
    </source>
</evidence>
<dbReference type="GO" id="GO:0005730">
    <property type="term" value="C:nucleolus"/>
    <property type="evidence" value="ECO:0007669"/>
    <property type="project" value="TreeGrafter"/>
</dbReference>
<evidence type="ECO:0000256" key="15">
    <source>
        <dbReference type="SAM" id="MobiDB-lite"/>
    </source>
</evidence>
<dbReference type="InterPro" id="IPR039994">
    <property type="entry name" value="NO66-like"/>
</dbReference>
<dbReference type="FunFam" id="2.60.120.650:FF:000013">
    <property type="entry name" value="Ribosomal oxygenase 1"/>
    <property type="match status" value="1"/>
</dbReference>
<keyword evidence="7 14" id="KW-0560">Oxidoreductase</keyword>
<dbReference type="FunFam" id="3.90.930.40:FF:000001">
    <property type="entry name" value="ribosomal oxygenase 1 isoform X1"/>
    <property type="match status" value="1"/>
</dbReference>
<evidence type="ECO:0000256" key="12">
    <source>
        <dbReference type="ARBA" id="ARBA00025670"/>
    </source>
</evidence>
<dbReference type="SUPFAM" id="SSF51197">
    <property type="entry name" value="Clavaminate synthase-like"/>
    <property type="match status" value="1"/>
</dbReference>
<dbReference type="InterPro" id="IPR003347">
    <property type="entry name" value="JmjC_dom"/>
</dbReference>
<keyword evidence="6 14" id="KW-0223">Dioxygenase</keyword>
<evidence type="ECO:0000256" key="9">
    <source>
        <dbReference type="ARBA" id="ARBA00023015"/>
    </source>
</evidence>
<comment type="caution">
    <text evidence="17">The sequence shown here is derived from an EMBL/GenBank/DDBJ whole genome shotgun (WGS) entry which is preliminary data.</text>
</comment>
<feature type="region of interest" description="Disordered" evidence="15">
    <location>
        <begin position="1"/>
        <end position="32"/>
    </location>
</feature>
<feature type="compositionally biased region" description="Polar residues" evidence="15">
    <location>
        <begin position="1"/>
        <end position="11"/>
    </location>
</feature>
<comment type="subcellular location">
    <subcellularLocation>
        <location evidence="1 14">Nucleus</location>
    </subcellularLocation>
</comment>